<evidence type="ECO:0000313" key="2">
    <source>
        <dbReference type="EMBL" id="GKT44627.1"/>
    </source>
</evidence>
<comment type="caution">
    <text evidence="2">The sequence shown here is derived from an EMBL/GenBank/DDBJ whole genome shotgun (WGS) entry which is preliminary data.</text>
</comment>
<dbReference type="Proteomes" id="UP001055115">
    <property type="component" value="Unassembled WGS sequence"/>
</dbReference>
<proteinExistence type="predicted"/>
<gene>
    <name evidence="2" type="ORF">ColSpa_04808</name>
</gene>
<name>A0AA37LA25_9PEZI</name>
<keyword evidence="1" id="KW-0732">Signal</keyword>
<sequence length="73" mass="7635">MQFLLSILTVAGAAFAGVISRAEGTEVTNIPVGDNNADASIQAITHLYICSDANFAGRCQNLESNTGQCCKLD</sequence>
<dbReference type="RefSeq" id="XP_049126977.1">
    <property type="nucleotide sequence ID" value="XM_049271020.1"/>
</dbReference>
<feature type="signal peptide" evidence="1">
    <location>
        <begin position="1"/>
        <end position="24"/>
    </location>
</feature>
<evidence type="ECO:0000313" key="3">
    <source>
        <dbReference type="Proteomes" id="UP001055115"/>
    </source>
</evidence>
<protein>
    <submittedName>
        <fullName evidence="2">Uncharacterized protein</fullName>
    </submittedName>
</protein>
<dbReference type="AlphaFoldDB" id="A0AA37LA25"/>
<dbReference type="EMBL" id="BQXU01000010">
    <property type="protein sequence ID" value="GKT44627.1"/>
    <property type="molecule type" value="Genomic_DNA"/>
</dbReference>
<reference evidence="2 3" key="1">
    <citation type="submission" date="2022-03" db="EMBL/GenBank/DDBJ databases">
        <title>Genome data of Colletotrichum spp.</title>
        <authorList>
            <person name="Utami Y.D."/>
            <person name="Hiruma K."/>
        </authorList>
    </citation>
    <scope>NUCLEOTIDE SEQUENCE [LARGE SCALE GENOMIC DNA]</scope>
    <source>
        <strain evidence="2 3">MAFF 239500</strain>
    </source>
</reference>
<dbReference type="GeneID" id="73325610"/>
<organism evidence="2 3">
    <name type="scientific">Colletotrichum spaethianum</name>
    <dbReference type="NCBI Taxonomy" id="700344"/>
    <lineage>
        <taxon>Eukaryota</taxon>
        <taxon>Fungi</taxon>
        <taxon>Dikarya</taxon>
        <taxon>Ascomycota</taxon>
        <taxon>Pezizomycotina</taxon>
        <taxon>Sordariomycetes</taxon>
        <taxon>Hypocreomycetidae</taxon>
        <taxon>Glomerellales</taxon>
        <taxon>Glomerellaceae</taxon>
        <taxon>Colletotrichum</taxon>
        <taxon>Colletotrichum spaethianum species complex</taxon>
    </lineage>
</organism>
<accession>A0AA37LA25</accession>
<evidence type="ECO:0000256" key="1">
    <source>
        <dbReference type="SAM" id="SignalP"/>
    </source>
</evidence>
<keyword evidence="3" id="KW-1185">Reference proteome</keyword>
<feature type="chain" id="PRO_5041309243" evidence="1">
    <location>
        <begin position="25"/>
        <end position="73"/>
    </location>
</feature>